<accession>A0A2M7H352</accession>
<reference evidence="2 3" key="1">
    <citation type="submission" date="2017-09" db="EMBL/GenBank/DDBJ databases">
        <title>Depth-based differentiation of microbial function through sediment-hosted aquifers and enrichment of novel symbionts in the deep terrestrial subsurface.</title>
        <authorList>
            <person name="Probst A.J."/>
            <person name="Ladd B."/>
            <person name="Jarett J.K."/>
            <person name="Geller-Mcgrath D.E."/>
            <person name="Sieber C.M."/>
            <person name="Emerson J.B."/>
            <person name="Anantharaman K."/>
            <person name="Thomas B.C."/>
            <person name="Malmstrom R."/>
            <person name="Stieglmeier M."/>
            <person name="Klingl A."/>
            <person name="Woyke T."/>
            <person name="Ryan C.M."/>
            <person name="Banfield J.F."/>
        </authorList>
    </citation>
    <scope>NUCLEOTIDE SEQUENCE [LARGE SCALE GENOMIC DNA]</scope>
    <source>
        <strain evidence="2">CG15_BIG_FIL_POST_REV_8_21_14_020_45_12</strain>
    </source>
</reference>
<gene>
    <name evidence="2" type="ORF">COW24_03865</name>
</gene>
<feature type="transmembrane region" description="Helical" evidence="1">
    <location>
        <begin position="82"/>
        <end position="101"/>
    </location>
</feature>
<feature type="transmembrane region" description="Helical" evidence="1">
    <location>
        <begin position="53"/>
        <end position="70"/>
    </location>
</feature>
<evidence type="ECO:0000256" key="1">
    <source>
        <dbReference type="SAM" id="Phobius"/>
    </source>
</evidence>
<dbReference type="Proteomes" id="UP000230292">
    <property type="component" value="Unassembled WGS sequence"/>
</dbReference>
<keyword evidence="1" id="KW-1133">Transmembrane helix</keyword>
<proteinExistence type="predicted"/>
<evidence type="ECO:0000313" key="2">
    <source>
        <dbReference type="EMBL" id="PIW36672.1"/>
    </source>
</evidence>
<organism evidence="2 3">
    <name type="scientific">Candidatus Kerfeldbacteria bacterium CG15_BIG_FIL_POST_REV_8_21_14_020_45_12</name>
    <dbReference type="NCBI Taxonomy" id="2014247"/>
    <lineage>
        <taxon>Bacteria</taxon>
        <taxon>Candidatus Kerfeldiibacteriota</taxon>
    </lineage>
</organism>
<dbReference type="AlphaFoldDB" id="A0A2M7H352"/>
<sequence>MDQETPIQPASPTDGEIQPQSTVEYYVKHLLWPTLIAGVFQIAAIFQTNQWEWVAIANATLVILTVIHVWRVTHNWRISGSVAALSGGIATFIAQTAELIFQHNTIAVFKLFTQTLTIAVFDAITASLLFLLVQTIHAFNKSNATQKGGDNND</sequence>
<feature type="transmembrane region" description="Helical" evidence="1">
    <location>
        <begin position="107"/>
        <end position="133"/>
    </location>
</feature>
<protein>
    <submittedName>
        <fullName evidence="2">Uncharacterized protein</fullName>
    </submittedName>
</protein>
<feature type="transmembrane region" description="Helical" evidence="1">
    <location>
        <begin position="30"/>
        <end position="47"/>
    </location>
</feature>
<evidence type="ECO:0000313" key="3">
    <source>
        <dbReference type="Proteomes" id="UP000230292"/>
    </source>
</evidence>
<keyword evidence="1" id="KW-0472">Membrane</keyword>
<name>A0A2M7H352_9BACT</name>
<keyword evidence="1" id="KW-0812">Transmembrane</keyword>
<dbReference type="EMBL" id="PFGC01000042">
    <property type="protein sequence ID" value="PIW36672.1"/>
    <property type="molecule type" value="Genomic_DNA"/>
</dbReference>
<comment type="caution">
    <text evidence="2">The sequence shown here is derived from an EMBL/GenBank/DDBJ whole genome shotgun (WGS) entry which is preliminary data.</text>
</comment>